<gene>
    <name evidence="1" type="ORF">UCMB321_2929</name>
</gene>
<dbReference type="GO" id="GO:0003824">
    <property type="term" value="F:catalytic activity"/>
    <property type="evidence" value="ECO:0007669"/>
    <property type="project" value="UniProtKB-ARBA"/>
</dbReference>
<dbReference type="RefSeq" id="WP_040067966.1">
    <property type="nucleotide sequence ID" value="NZ_JXDG01000037.1"/>
</dbReference>
<proteinExistence type="predicted"/>
<dbReference type="PANTHER" id="PTHR43459:SF1">
    <property type="entry name" value="EG:BACN32G11.4 PROTEIN"/>
    <property type="match status" value="1"/>
</dbReference>
<organism evidence="1 2">
    <name type="scientific">Pseudomonas batumici</name>
    <dbReference type="NCBI Taxonomy" id="226910"/>
    <lineage>
        <taxon>Bacteria</taxon>
        <taxon>Pseudomonadati</taxon>
        <taxon>Pseudomonadota</taxon>
        <taxon>Gammaproteobacteria</taxon>
        <taxon>Pseudomonadales</taxon>
        <taxon>Pseudomonadaceae</taxon>
        <taxon>Pseudomonas</taxon>
    </lineage>
</organism>
<comment type="caution">
    <text evidence="1">The sequence shown here is derived from an EMBL/GenBank/DDBJ whole genome shotgun (WGS) entry which is preliminary data.</text>
</comment>
<dbReference type="SUPFAM" id="SSF52096">
    <property type="entry name" value="ClpP/crotonase"/>
    <property type="match status" value="1"/>
</dbReference>
<dbReference type="STRING" id="226910.UCMB321_2929"/>
<dbReference type="OrthoDB" id="9775794at2"/>
<dbReference type="InterPro" id="IPR001753">
    <property type="entry name" value="Enoyl-CoA_hydra/iso"/>
</dbReference>
<accession>A0A0C2EXA3</accession>
<name>A0A0C2EXA3_9PSED</name>
<protein>
    <submittedName>
        <fullName evidence="1">Enoyl-CoA hydratase</fullName>
    </submittedName>
</protein>
<dbReference type="Pfam" id="PF00378">
    <property type="entry name" value="ECH_1"/>
    <property type="match status" value="1"/>
</dbReference>
<reference evidence="1 2" key="1">
    <citation type="submission" date="2015-01" db="EMBL/GenBank/DDBJ databases">
        <title>Complete genome of Pseudomonas batumici UCM B-321 producer of the batumin antibiotic with strong antistaphilococcal and potential anticancer activity.</title>
        <authorList>
            <person name="Klochko V.V."/>
            <person name="Zelena L.B."/>
            <person name="Elena K.A."/>
            <person name="Reva O.N."/>
        </authorList>
    </citation>
    <scope>NUCLEOTIDE SEQUENCE [LARGE SCALE GENOMIC DNA]</scope>
    <source>
        <strain evidence="1 2">UCM B-321</strain>
    </source>
</reference>
<sequence length="273" mass="30091">MSTGTSQFKLTKVTPGYWRLTFENPPINMIDPQSMLELQELLSQFETDPELKVVVFDSADPEFFIAHFDINKTAEMSRTPGPTGYSPWIDVTLRLSRVPVISIAAIRGRARGVGSEFALACDLRFASLEKAILAQVEVGSGLLPGGGAVERLPLLTGRARALEIMVGSGDYDAATAERYGWINRAIPDAEFDAWIDAYARRVASFDKQALATTKELINRHTVPDPNELLETAKIFMSAFTWEGFRERSGKLAAAGIGKRGDFELNFGDRLAEL</sequence>
<dbReference type="Gene3D" id="3.90.226.10">
    <property type="entry name" value="2-enoyl-CoA Hydratase, Chain A, domain 1"/>
    <property type="match status" value="1"/>
</dbReference>
<dbReference type="CDD" id="cd06558">
    <property type="entry name" value="crotonase-like"/>
    <property type="match status" value="1"/>
</dbReference>
<dbReference type="AlphaFoldDB" id="A0A0C2EXA3"/>
<dbReference type="EMBL" id="JXDG01000037">
    <property type="protein sequence ID" value="KIH83433.1"/>
    <property type="molecule type" value="Genomic_DNA"/>
</dbReference>
<dbReference type="PATRIC" id="fig|226910.6.peg.2918"/>
<evidence type="ECO:0000313" key="1">
    <source>
        <dbReference type="EMBL" id="KIH83433.1"/>
    </source>
</evidence>
<dbReference type="PANTHER" id="PTHR43459">
    <property type="entry name" value="ENOYL-COA HYDRATASE"/>
    <property type="match status" value="1"/>
</dbReference>
<keyword evidence="2" id="KW-1185">Reference proteome</keyword>
<dbReference type="InterPro" id="IPR029045">
    <property type="entry name" value="ClpP/crotonase-like_dom_sf"/>
</dbReference>
<dbReference type="Proteomes" id="UP000031535">
    <property type="component" value="Unassembled WGS sequence"/>
</dbReference>
<evidence type="ECO:0000313" key="2">
    <source>
        <dbReference type="Proteomes" id="UP000031535"/>
    </source>
</evidence>